<protein>
    <recommendedName>
        <fullName evidence="3">Secreted protein</fullName>
    </recommendedName>
</protein>
<gene>
    <name evidence="1" type="ORF">DJ64_33415</name>
</gene>
<evidence type="ECO:0008006" key="3">
    <source>
        <dbReference type="Google" id="ProtNLM"/>
    </source>
</evidence>
<sequence length="180" mass="20199">MPGKSSARSRICRACLGVASSVMGIGWYGEPFQQGWGVSALHSRTFIMTSSGFMPRTPASLVRTALPSSSIFMRSVREAETTSRVSLSARGTPRASRMEPRTAGWTTCCTWLPEASLAYWSPSRIWRYHSRPPRVPSREMTRTWMTTSRTWTRVLRPVSGMLVTLLPPLSERVRADGDEW</sequence>
<evidence type="ECO:0000313" key="1">
    <source>
        <dbReference type="EMBL" id="KEG42205.1"/>
    </source>
</evidence>
<keyword evidence="2" id="KW-1185">Reference proteome</keyword>
<organism evidence="1 2">
    <name type="scientific">Streptomyces griseorubens</name>
    <dbReference type="NCBI Taxonomy" id="66897"/>
    <lineage>
        <taxon>Bacteria</taxon>
        <taxon>Bacillati</taxon>
        <taxon>Actinomycetota</taxon>
        <taxon>Actinomycetes</taxon>
        <taxon>Kitasatosporales</taxon>
        <taxon>Streptomycetaceae</taxon>
        <taxon>Streptomyces</taxon>
        <taxon>Streptomyces althioticus group</taxon>
    </lineage>
</organism>
<evidence type="ECO:0000313" key="2">
    <source>
        <dbReference type="Proteomes" id="UP000027632"/>
    </source>
</evidence>
<name>A0ABR4T7Y1_9ACTN</name>
<dbReference type="Proteomes" id="UP000027632">
    <property type="component" value="Unassembled WGS sequence"/>
</dbReference>
<reference evidence="1 2" key="1">
    <citation type="submission" date="2014-04" db="EMBL/GenBank/DDBJ databases">
        <title>Draft genome sequence of the novel Streptomyces griseorubens JSD-1 playing a role in carbon and nitrogen cycle.</title>
        <authorList>
            <consortium name="Shanghai Jiao Tong University"/>
            <person name="Feng H."/>
            <person name="Sun Y."/>
            <person name="Zhi Y."/>
            <person name="Mao L."/>
            <person name="Luo Y."/>
            <person name="Wei X."/>
            <person name="Zhou P."/>
        </authorList>
    </citation>
    <scope>NUCLEOTIDE SEQUENCE [LARGE SCALE GENOMIC DNA]</scope>
    <source>
        <strain evidence="1 2">JSD-1</strain>
    </source>
</reference>
<comment type="caution">
    <text evidence="1">The sequence shown here is derived from an EMBL/GenBank/DDBJ whole genome shotgun (WGS) entry which is preliminary data.</text>
</comment>
<dbReference type="EMBL" id="JJMG01000081">
    <property type="protein sequence ID" value="KEG42205.1"/>
    <property type="molecule type" value="Genomic_DNA"/>
</dbReference>
<proteinExistence type="predicted"/>
<accession>A0ABR4T7Y1</accession>